<name>A0A397IT84_9GLOM</name>
<organism evidence="1 2">
    <name type="scientific">Diversispora epigaea</name>
    <dbReference type="NCBI Taxonomy" id="1348612"/>
    <lineage>
        <taxon>Eukaryota</taxon>
        <taxon>Fungi</taxon>
        <taxon>Fungi incertae sedis</taxon>
        <taxon>Mucoromycota</taxon>
        <taxon>Glomeromycotina</taxon>
        <taxon>Glomeromycetes</taxon>
        <taxon>Diversisporales</taxon>
        <taxon>Diversisporaceae</taxon>
        <taxon>Diversispora</taxon>
    </lineage>
</organism>
<dbReference type="AlphaFoldDB" id="A0A397IT84"/>
<keyword evidence="2" id="KW-1185">Reference proteome</keyword>
<dbReference type="EMBL" id="PQFF01000142">
    <property type="protein sequence ID" value="RHZ79171.1"/>
    <property type="molecule type" value="Genomic_DNA"/>
</dbReference>
<reference evidence="1 2" key="1">
    <citation type="submission" date="2018-08" db="EMBL/GenBank/DDBJ databases">
        <title>Genome and evolution of the arbuscular mycorrhizal fungus Diversispora epigaea (formerly Glomus versiforme) and its bacterial endosymbionts.</title>
        <authorList>
            <person name="Sun X."/>
            <person name="Fei Z."/>
            <person name="Harrison M."/>
        </authorList>
    </citation>
    <scope>NUCLEOTIDE SEQUENCE [LARGE SCALE GENOMIC DNA]</scope>
    <source>
        <strain evidence="1 2">IT104</strain>
    </source>
</reference>
<evidence type="ECO:0000313" key="1">
    <source>
        <dbReference type="EMBL" id="RHZ79171.1"/>
    </source>
</evidence>
<proteinExistence type="predicted"/>
<gene>
    <name evidence="1" type="ORF">Glove_151g77</name>
</gene>
<dbReference type="Proteomes" id="UP000266861">
    <property type="component" value="Unassembled WGS sequence"/>
</dbReference>
<evidence type="ECO:0000313" key="2">
    <source>
        <dbReference type="Proteomes" id="UP000266861"/>
    </source>
</evidence>
<sequence>MALNFFDKLSQNFIELLNDKDSYNVIIKVENKEKSFMAWHIRTVSAQILASFLNKIKPYEKIIDKQLWEDINQHLLAPERPVKSIILPPRPVFVADLPPCTNKPEEFFSTIVSKDHVAEISTIAYTSINKSKLILSGTRDGFASQNFGIFAMVTLVQLWSQKSKELTKLCWSRIKIIFRDSGSSYERLIRTSFPEYFSIANYEVFEVRKF</sequence>
<accession>A0A397IT84</accession>
<comment type="caution">
    <text evidence="1">The sequence shown here is derived from an EMBL/GenBank/DDBJ whole genome shotgun (WGS) entry which is preliminary data.</text>
</comment>
<protein>
    <submittedName>
        <fullName evidence="1">Uncharacterized protein</fullName>
    </submittedName>
</protein>